<evidence type="ECO:0000256" key="7">
    <source>
        <dbReference type="ARBA" id="ARBA00023193"/>
    </source>
</evidence>
<dbReference type="PROSITE" id="PS00108">
    <property type="entry name" value="PROTEIN_KINASE_ST"/>
    <property type="match status" value="1"/>
</dbReference>
<comment type="similarity">
    <text evidence="8">Belongs to the protein kinase superfamily. Ser/Thr protein kinase family. GCN2 subfamily.</text>
</comment>
<comment type="catalytic activity">
    <reaction evidence="9">
        <text>L-threonyl-[protein] + ATP = O-phospho-L-threonyl-[protein] + ADP + H(+)</text>
        <dbReference type="Rhea" id="RHEA:46608"/>
        <dbReference type="Rhea" id="RHEA-COMP:11060"/>
        <dbReference type="Rhea" id="RHEA-COMP:11605"/>
        <dbReference type="ChEBI" id="CHEBI:15378"/>
        <dbReference type="ChEBI" id="CHEBI:30013"/>
        <dbReference type="ChEBI" id="CHEBI:30616"/>
        <dbReference type="ChEBI" id="CHEBI:61977"/>
        <dbReference type="ChEBI" id="CHEBI:456216"/>
        <dbReference type="EC" id="2.7.11.1"/>
    </reaction>
    <physiologicalReaction direction="left-to-right" evidence="9">
        <dbReference type="Rhea" id="RHEA:46609"/>
    </physiologicalReaction>
</comment>
<evidence type="ECO:0000313" key="16">
    <source>
        <dbReference type="Proteomes" id="UP000011087"/>
    </source>
</evidence>
<dbReference type="Gene3D" id="3.30.200.20">
    <property type="entry name" value="Phosphorylase Kinase, domain 1"/>
    <property type="match status" value="1"/>
</dbReference>
<keyword evidence="11" id="KW-0175">Coiled coil</keyword>
<evidence type="ECO:0000313" key="15">
    <source>
        <dbReference type="EnsemblProtists" id="EKX53215"/>
    </source>
</evidence>
<dbReference type="HOGENOM" id="CLU_312716_0_0_1"/>
<dbReference type="GO" id="GO:0005737">
    <property type="term" value="C:cytoplasm"/>
    <property type="evidence" value="ECO:0007669"/>
    <property type="project" value="TreeGrafter"/>
</dbReference>
<evidence type="ECO:0000256" key="8">
    <source>
        <dbReference type="ARBA" id="ARBA00037982"/>
    </source>
</evidence>
<dbReference type="KEGG" id="gtt:GUITHDRAFT_100925"/>
<dbReference type="GO" id="GO:0005524">
    <property type="term" value="F:ATP binding"/>
    <property type="evidence" value="ECO:0007669"/>
    <property type="project" value="UniProtKB-KW"/>
</dbReference>
<dbReference type="SUPFAM" id="SSF56112">
    <property type="entry name" value="Protein kinase-like (PK-like)"/>
    <property type="match status" value="1"/>
</dbReference>
<name>L1JYC1_GUITC</name>
<comment type="catalytic activity">
    <reaction evidence="10">
        <text>L-seryl-[protein] + ATP = O-phospho-L-seryl-[protein] + ADP + H(+)</text>
        <dbReference type="Rhea" id="RHEA:17989"/>
        <dbReference type="Rhea" id="RHEA-COMP:9863"/>
        <dbReference type="Rhea" id="RHEA-COMP:11604"/>
        <dbReference type="ChEBI" id="CHEBI:15378"/>
        <dbReference type="ChEBI" id="CHEBI:29999"/>
        <dbReference type="ChEBI" id="CHEBI:30616"/>
        <dbReference type="ChEBI" id="CHEBI:83421"/>
        <dbReference type="ChEBI" id="CHEBI:456216"/>
        <dbReference type="EC" id="2.7.11.1"/>
    </reaction>
    <physiologicalReaction direction="left-to-right" evidence="10">
        <dbReference type="Rhea" id="RHEA:17990"/>
    </physiologicalReaction>
</comment>
<evidence type="ECO:0000256" key="6">
    <source>
        <dbReference type="ARBA" id="ARBA00022840"/>
    </source>
</evidence>
<feature type="region of interest" description="Disordered" evidence="12">
    <location>
        <begin position="346"/>
        <end position="369"/>
    </location>
</feature>
<protein>
    <recommendedName>
        <fullName evidence="1">non-specific serine/threonine protein kinase</fullName>
        <ecNumber evidence="1">2.7.11.1</ecNumber>
    </recommendedName>
</protein>
<evidence type="ECO:0000256" key="4">
    <source>
        <dbReference type="ARBA" id="ARBA00022741"/>
    </source>
</evidence>
<dbReference type="Proteomes" id="UP000011087">
    <property type="component" value="Unassembled WGS sequence"/>
</dbReference>
<evidence type="ECO:0000313" key="14">
    <source>
        <dbReference type="EMBL" id="EKX53215.1"/>
    </source>
</evidence>
<feature type="domain" description="Protein kinase" evidence="13">
    <location>
        <begin position="478"/>
        <end position="726"/>
    </location>
</feature>
<gene>
    <name evidence="14" type="ORF">GUITHDRAFT_100925</name>
</gene>
<dbReference type="GO" id="GO:0004694">
    <property type="term" value="F:eukaryotic translation initiation factor 2alpha kinase activity"/>
    <property type="evidence" value="ECO:0007669"/>
    <property type="project" value="TreeGrafter"/>
</dbReference>
<keyword evidence="6" id="KW-0067">ATP-binding</keyword>
<dbReference type="EC" id="2.7.11.1" evidence="1"/>
<dbReference type="Pfam" id="PF00069">
    <property type="entry name" value="Pkinase"/>
    <property type="match status" value="1"/>
</dbReference>
<feature type="compositionally biased region" description="Basic and acidic residues" evidence="12">
    <location>
        <begin position="350"/>
        <end position="360"/>
    </location>
</feature>
<dbReference type="Gene3D" id="1.10.510.10">
    <property type="entry name" value="Transferase(Phosphotransferase) domain 1"/>
    <property type="match status" value="1"/>
</dbReference>
<evidence type="ECO:0000256" key="3">
    <source>
        <dbReference type="ARBA" id="ARBA00022679"/>
    </source>
</evidence>
<dbReference type="EnsemblProtists" id="EKX53215">
    <property type="protein sequence ID" value="EKX53215"/>
    <property type="gene ID" value="GUITHDRAFT_100925"/>
</dbReference>
<dbReference type="SMART" id="SM00220">
    <property type="entry name" value="S_TKc"/>
    <property type="match status" value="1"/>
</dbReference>
<dbReference type="GO" id="GO:0005634">
    <property type="term" value="C:nucleus"/>
    <property type="evidence" value="ECO:0007669"/>
    <property type="project" value="TreeGrafter"/>
</dbReference>
<proteinExistence type="inferred from homology"/>
<keyword evidence="16" id="KW-1185">Reference proteome</keyword>
<keyword evidence="7" id="KW-0652">Protein synthesis inhibitor</keyword>
<dbReference type="GO" id="GO:0017148">
    <property type="term" value="P:negative regulation of translation"/>
    <property type="evidence" value="ECO:0007669"/>
    <property type="project" value="UniProtKB-KW"/>
</dbReference>
<feature type="coiled-coil region" evidence="11">
    <location>
        <begin position="777"/>
        <end position="807"/>
    </location>
</feature>
<evidence type="ECO:0000256" key="12">
    <source>
        <dbReference type="SAM" id="MobiDB-lite"/>
    </source>
</evidence>
<evidence type="ECO:0000259" key="13">
    <source>
        <dbReference type="PROSITE" id="PS50011"/>
    </source>
</evidence>
<organism evidence="14">
    <name type="scientific">Guillardia theta (strain CCMP2712)</name>
    <name type="common">Cryptophyte</name>
    <dbReference type="NCBI Taxonomy" id="905079"/>
    <lineage>
        <taxon>Eukaryota</taxon>
        <taxon>Cryptophyceae</taxon>
        <taxon>Pyrenomonadales</taxon>
        <taxon>Geminigeraceae</taxon>
        <taxon>Guillardia</taxon>
    </lineage>
</organism>
<dbReference type="InterPro" id="IPR011009">
    <property type="entry name" value="Kinase-like_dom_sf"/>
</dbReference>
<reference evidence="15" key="3">
    <citation type="submission" date="2016-03" db="UniProtKB">
        <authorList>
            <consortium name="EnsemblProtists"/>
        </authorList>
    </citation>
    <scope>IDENTIFICATION</scope>
</reference>
<evidence type="ECO:0000256" key="10">
    <source>
        <dbReference type="ARBA" id="ARBA00048977"/>
    </source>
</evidence>
<dbReference type="CDD" id="cd20335">
    <property type="entry name" value="BRcat_RBR"/>
    <property type="match status" value="1"/>
</dbReference>
<reference evidence="14 16" key="1">
    <citation type="journal article" date="2012" name="Nature">
        <title>Algal genomes reveal evolutionary mosaicism and the fate of nucleomorphs.</title>
        <authorList>
            <consortium name="DOE Joint Genome Institute"/>
            <person name="Curtis B.A."/>
            <person name="Tanifuji G."/>
            <person name="Burki F."/>
            <person name="Gruber A."/>
            <person name="Irimia M."/>
            <person name="Maruyama S."/>
            <person name="Arias M.C."/>
            <person name="Ball S.G."/>
            <person name="Gile G.H."/>
            <person name="Hirakawa Y."/>
            <person name="Hopkins J.F."/>
            <person name="Kuo A."/>
            <person name="Rensing S.A."/>
            <person name="Schmutz J."/>
            <person name="Symeonidi A."/>
            <person name="Elias M."/>
            <person name="Eveleigh R.J."/>
            <person name="Herman E.K."/>
            <person name="Klute M.J."/>
            <person name="Nakayama T."/>
            <person name="Obornik M."/>
            <person name="Reyes-Prieto A."/>
            <person name="Armbrust E.V."/>
            <person name="Aves S.J."/>
            <person name="Beiko R.G."/>
            <person name="Coutinho P."/>
            <person name="Dacks J.B."/>
            <person name="Durnford D.G."/>
            <person name="Fast N.M."/>
            <person name="Green B.R."/>
            <person name="Grisdale C.J."/>
            <person name="Hempel F."/>
            <person name="Henrissat B."/>
            <person name="Hoppner M.P."/>
            <person name="Ishida K."/>
            <person name="Kim E."/>
            <person name="Koreny L."/>
            <person name="Kroth P.G."/>
            <person name="Liu Y."/>
            <person name="Malik S.B."/>
            <person name="Maier U.G."/>
            <person name="McRose D."/>
            <person name="Mock T."/>
            <person name="Neilson J.A."/>
            <person name="Onodera N.T."/>
            <person name="Poole A.M."/>
            <person name="Pritham E.J."/>
            <person name="Richards T.A."/>
            <person name="Rocap G."/>
            <person name="Roy S.W."/>
            <person name="Sarai C."/>
            <person name="Schaack S."/>
            <person name="Shirato S."/>
            <person name="Slamovits C.H."/>
            <person name="Spencer D.F."/>
            <person name="Suzuki S."/>
            <person name="Worden A.Z."/>
            <person name="Zauner S."/>
            <person name="Barry K."/>
            <person name="Bell C."/>
            <person name="Bharti A.K."/>
            <person name="Crow J.A."/>
            <person name="Grimwood J."/>
            <person name="Kramer R."/>
            <person name="Lindquist E."/>
            <person name="Lucas S."/>
            <person name="Salamov A."/>
            <person name="McFadden G.I."/>
            <person name="Lane C.E."/>
            <person name="Keeling P.J."/>
            <person name="Gray M.W."/>
            <person name="Grigoriev I.V."/>
            <person name="Archibald J.M."/>
        </authorList>
    </citation>
    <scope>NUCLEOTIDE SEQUENCE</scope>
    <source>
        <strain evidence="14 16">CCMP2712</strain>
    </source>
</reference>
<dbReference type="InterPro" id="IPR008271">
    <property type="entry name" value="Ser/Thr_kinase_AS"/>
</dbReference>
<reference evidence="16" key="2">
    <citation type="submission" date="2012-11" db="EMBL/GenBank/DDBJ databases">
        <authorList>
            <person name="Kuo A."/>
            <person name="Curtis B.A."/>
            <person name="Tanifuji G."/>
            <person name="Burki F."/>
            <person name="Gruber A."/>
            <person name="Irimia M."/>
            <person name="Maruyama S."/>
            <person name="Arias M.C."/>
            <person name="Ball S.G."/>
            <person name="Gile G.H."/>
            <person name="Hirakawa Y."/>
            <person name="Hopkins J.F."/>
            <person name="Rensing S.A."/>
            <person name="Schmutz J."/>
            <person name="Symeonidi A."/>
            <person name="Elias M."/>
            <person name="Eveleigh R.J."/>
            <person name="Herman E.K."/>
            <person name="Klute M.J."/>
            <person name="Nakayama T."/>
            <person name="Obornik M."/>
            <person name="Reyes-Prieto A."/>
            <person name="Armbrust E.V."/>
            <person name="Aves S.J."/>
            <person name="Beiko R.G."/>
            <person name="Coutinho P."/>
            <person name="Dacks J.B."/>
            <person name="Durnford D.G."/>
            <person name="Fast N.M."/>
            <person name="Green B.R."/>
            <person name="Grisdale C."/>
            <person name="Hempe F."/>
            <person name="Henrissat B."/>
            <person name="Hoppner M.P."/>
            <person name="Ishida K.-I."/>
            <person name="Kim E."/>
            <person name="Koreny L."/>
            <person name="Kroth P.G."/>
            <person name="Liu Y."/>
            <person name="Malik S.-B."/>
            <person name="Maier U.G."/>
            <person name="McRose D."/>
            <person name="Mock T."/>
            <person name="Neilson J.A."/>
            <person name="Onodera N.T."/>
            <person name="Poole A.M."/>
            <person name="Pritham E.J."/>
            <person name="Richards T.A."/>
            <person name="Rocap G."/>
            <person name="Roy S.W."/>
            <person name="Sarai C."/>
            <person name="Schaack S."/>
            <person name="Shirato S."/>
            <person name="Slamovits C.H."/>
            <person name="Spencer D.F."/>
            <person name="Suzuki S."/>
            <person name="Worden A.Z."/>
            <person name="Zauner S."/>
            <person name="Barry K."/>
            <person name="Bell C."/>
            <person name="Bharti A.K."/>
            <person name="Crow J.A."/>
            <person name="Grimwood J."/>
            <person name="Kramer R."/>
            <person name="Lindquist E."/>
            <person name="Lucas S."/>
            <person name="Salamov A."/>
            <person name="McFadden G.I."/>
            <person name="Lane C.E."/>
            <person name="Keeling P.J."/>
            <person name="Gray M.W."/>
            <person name="Grigoriev I.V."/>
            <person name="Archibald J.M."/>
        </authorList>
    </citation>
    <scope>NUCLEOTIDE SEQUENCE</scope>
    <source>
        <strain evidence="16">CCMP2712</strain>
    </source>
</reference>
<dbReference type="InterPro" id="IPR000719">
    <property type="entry name" value="Prot_kinase_dom"/>
</dbReference>
<dbReference type="AlphaFoldDB" id="L1JYC1"/>
<evidence type="ECO:0000256" key="1">
    <source>
        <dbReference type="ARBA" id="ARBA00012513"/>
    </source>
</evidence>
<dbReference type="PROSITE" id="PS50011">
    <property type="entry name" value="PROTEIN_KINASE_DOM"/>
    <property type="match status" value="1"/>
</dbReference>
<feature type="coiled-coil region" evidence="11">
    <location>
        <begin position="375"/>
        <end position="406"/>
    </location>
</feature>
<accession>L1JYC1</accession>
<sequence>MVDYGGEAMEAAFLKVIYLMILNTYALYHTHDIMVQVAQAGQIVNFSDYAIAFEAAVNNIQSKKSRDFALRHVQMALLVFCGKGSTAILGASSAWDDWCGENRRQQNAGAAASMVCWEWPVEKALSRGWMGYQALEICPLVFADEIKQFVTQERHRFNELQKRTRSIASLTESKAAHLELESVVNERDNGRIRLCEVLNEAIQKLLRLIENEEDEPDQVEAQTDAMMQARDGMDHYSAVRAAWMEAGVMLSGMGEKSNHEISFSNRIAIEAIEAYEEWCKVCALDQIAGNTDEAIQMLETTIAQNAIALMSLNEESQSTQALSTLLPYEPSNNLLFPKATNCDCNGKPGSNEDDKSENMKSGDLADPDGSVVKRKQDAIVKIRDVQEQYEIANEELEEAILKTKGKRAMRRGLDLDELRADVASKRRLAHDAARAVENAIEELTKSSYDFPEVVRHLRAGLPKELMPVWQPSKSLSYFESCSIIETESRHRVYQVLEDGKMYAIKEFMLHDEGSLRTCMREAALLRRLRHPAIAEIISVFEESEPTRHSIFIQMPFYHFGPLDAWIRHHDPRYLSVRRALLDVLMALEHLHDNNVVHCDVKPANILIGAEERARLADFDISVDCFEAPELFETGSSKATDMYAYGQTIALEVVLNACLEQPSEVDEHKEEPSELKADEVISHEEMNQFDCDSHSDLQCLQDLISGLRTAVVRERLSAKDALKHPFFLSVTSKCQEKTHACCIGASDQCVDRNLSLEVGIECQEGHFTCRYLSARLDLLESQRRLEIEEEMQKQMEAELKRLLLMEEKQRHVLAARTHIEEDILQTRCPNPSCRQVYYDFEGCFALRCLRCGVAICAWCGLDCGADAHHHVANCVEKPAGADVFFGTSEQYQRAVHDRCVRKLQNFMQTLQPAVAEGVLEVLRPLLKDRLPGFARIYGL</sequence>
<evidence type="ECO:0000256" key="2">
    <source>
        <dbReference type="ARBA" id="ARBA00022527"/>
    </source>
</evidence>
<dbReference type="PANTHER" id="PTHR11042">
    <property type="entry name" value="EUKARYOTIC TRANSLATION INITIATION FACTOR 2-ALPHA KINASE EIF2-ALPHA KINASE -RELATED"/>
    <property type="match status" value="1"/>
</dbReference>
<keyword evidence="3" id="KW-0808">Transferase</keyword>
<dbReference type="PaxDb" id="55529-EKX53215"/>
<keyword evidence="5" id="KW-0418">Kinase</keyword>
<evidence type="ECO:0000256" key="5">
    <source>
        <dbReference type="ARBA" id="ARBA00022777"/>
    </source>
</evidence>
<dbReference type="InterPro" id="IPR050339">
    <property type="entry name" value="CC_SR_Kinase"/>
</dbReference>
<dbReference type="GeneID" id="17310072"/>
<dbReference type="eggNOG" id="KOG0585">
    <property type="taxonomic scope" value="Eukaryota"/>
</dbReference>
<dbReference type="RefSeq" id="XP_005840195.1">
    <property type="nucleotide sequence ID" value="XM_005840138.1"/>
</dbReference>
<evidence type="ECO:0000256" key="11">
    <source>
        <dbReference type="SAM" id="Coils"/>
    </source>
</evidence>
<dbReference type="OrthoDB" id="4062651at2759"/>
<evidence type="ECO:0000256" key="9">
    <source>
        <dbReference type="ARBA" id="ARBA00048659"/>
    </source>
</evidence>
<keyword evidence="2" id="KW-0723">Serine/threonine-protein kinase</keyword>
<keyword evidence="4" id="KW-0547">Nucleotide-binding</keyword>
<dbReference type="EMBL" id="JH992970">
    <property type="protein sequence ID" value="EKX53215.1"/>
    <property type="molecule type" value="Genomic_DNA"/>
</dbReference>
<dbReference type="PANTHER" id="PTHR11042:SF160">
    <property type="entry name" value="EUKARYOTIC TRANSLATION INITIATION FACTOR 2-ALPHA KINASE 1"/>
    <property type="match status" value="1"/>
</dbReference>
<dbReference type="STRING" id="905079.L1JYC1"/>